<reference evidence="2" key="1">
    <citation type="submission" date="2021-02" db="EMBL/GenBank/DDBJ databases">
        <authorList>
            <person name="Dougan E. K."/>
            <person name="Rhodes N."/>
            <person name="Thang M."/>
            <person name="Chan C."/>
        </authorList>
    </citation>
    <scope>NUCLEOTIDE SEQUENCE</scope>
</reference>
<name>A0A813IB23_POLGL</name>
<accession>A0A813IB23</accession>
<keyword evidence="1" id="KW-0812">Transmembrane</keyword>
<evidence type="ECO:0000313" key="2">
    <source>
        <dbReference type="EMBL" id="CAE8647867.1"/>
    </source>
</evidence>
<protein>
    <submittedName>
        <fullName evidence="2">Uncharacterized protein</fullName>
    </submittedName>
</protein>
<dbReference type="EMBL" id="CAJNNW010005936">
    <property type="protein sequence ID" value="CAE8647867.1"/>
    <property type="molecule type" value="Genomic_DNA"/>
</dbReference>
<keyword evidence="1" id="KW-0472">Membrane</keyword>
<dbReference type="Proteomes" id="UP000626109">
    <property type="component" value="Unassembled WGS sequence"/>
</dbReference>
<keyword evidence="1" id="KW-1133">Transmembrane helix</keyword>
<evidence type="ECO:0000313" key="3">
    <source>
        <dbReference type="Proteomes" id="UP000626109"/>
    </source>
</evidence>
<evidence type="ECO:0000256" key="1">
    <source>
        <dbReference type="SAM" id="Phobius"/>
    </source>
</evidence>
<gene>
    <name evidence="2" type="ORF">PGLA2088_LOCUS6052</name>
</gene>
<feature type="transmembrane region" description="Helical" evidence="1">
    <location>
        <begin position="95"/>
        <end position="118"/>
    </location>
</feature>
<comment type="caution">
    <text evidence="2">The sequence shown here is derived from an EMBL/GenBank/DDBJ whole genome shotgun (WGS) entry which is preliminary data.</text>
</comment>
<organism evidence="2 3">
    <name type="scientific">Polarella glacialis</name>
    <name type="common">Dinoflagellate</name>
    <dbReference type="NCBI Taxonomy" id="89957"/>
    <lineage>
        <taxon>Eukaryota</taxon>
        <taxon>Sar</taxon>
        <taxon>Alveolata</taxon>
        <taxon>Dinophyceae</taxon>
        <taxon>Suessiales</taxon>
        <taxon>Suessiaceae</taxon>
        <taxon>Polarella</taxon>
    </lineage>
</organism>
<proteinExistence type="predicted"/>
<dbReference type="AlphaFoldDB" id="A0A813IB23"/>
<feature type="non-terminal residue" evidence="2">
    <location>
        <position position="119"/>
    </location>
</feature>
<sequence>AVFDAMQGEDGSGITLSDWISRFSWDPILVGTNDVIQITDDSNETTKQQTNHDKKCDLEHAQDPMQAATEVQRALEKWASQMSNASRVTEHSCKLCWLFLLLLLLWLLLLLLLLLVFFS</sequence>